<dbReference type="STRING" id="34004.SAMN04488021_1403"/>
<feature type="chain" id="PRO_5010325804" evidence="1">
    <location>
        <begin position="25"/>
        <end position="333"/>
    </location>
</feature>
<organism evidence="3 4">
    <name type="scientific">Paracoccus aminovorans</name>
    <dbReference type="NCBI Taxonomy" id="34004"/>
    <lineage>
        <taxon>Bacteria</taxon>
        <taxon>Pseudomonadati</taxon>
        <taxon>Pseudomonadota</taxon>
        <taxon>Alphaproteobacteria</taxon>
        <taxon>Rhodobacterales</taxon>
        <taxon>Paracoccaceae</taxon>
        <taxon>Paracoccus</taxon>
    </lineage>
</organism>
<dbReference type="OrthoDB" id="9786266at2"/>
<gene>
    <name evidence="3" type="ORF">SAMN04488021_1403</name>
</gene>
<dbReference type="Gene3D" id="3.40.190.100">
    <property type="entry name" value="Glycine betaine-binding periplasmic protein, domain 2"/>
    <property type="match status" value="1"/>
</dbReference>
<dbReference type="RefSeq" id="WP_074970107.1">
    <property type="nucleotide sequence ID" value="NZ_CBCRYP010000007.1"/>
</dbReference>
<dbReference type="EMBL" id="FOPU01000040">
    <property type="protein sequence ID" value="SFH87412.1"/>
    <property type="molecule type" value="Genomic_DNA"/>
</dbReference>
<evidence type="ECO:0000259" key="2">
    <source>
        <dbReference type="Pfam" id="PF04069"/>
    </source>
</evidence>
<dbReference type="Gene3D" id="3.40.190.10">
    <property type="entry name" value="Periplasmic binding protein-like II"/>
    <property type="match status" value="1"/>
</dbReference>
<keyword evidence="4" id="KW-1185">Reference proteome</keyword>
<dbReference type="SUPFAM" id="SSF53850">
    <property type="entry name" value="Periplasmic binding protein-like II"/>
    <property type="match status" value="1"/>
</dbReference>
<dbReference type="Proteomes" id="UP000183635">
    <property type="component" value="Unassembled WGS sequence"/>
</dbReference>
<dbReference type="AlphaFoldDB" id="A0A1I3DKX2"/>
<evidence type="ECO:0000313" key="3">
    <source>
        <dbReference type="EMBL" id="SFH87412.1"/>
    </source>
</evidence>
<accession>A0A1I3DKX2</accession>
<dbReference type="GO" id="GO:0022857">
    <property type="term" value="F:transmembrane transporter activity"/>
    <property type="evidence" value="ECO:0007669"/>
    <property type="project" value="InterPro"/>
</dbReference>
<dbReference type="Pfam" id="PF04069">
    <property type="entry name" value="OpuAC"/>
    <property type="match status" value="1"/>
</dbReference>
<name>A0A1I3DKX2_9RHOB</name>
<reference evidence="3 4" key="1">
    <citation type="submission" date="2016-10" db="EMBL/GenBank/DDBJ databases">
        <authorList>
            <person name="de Groot N.N."/>
        </authorList>
    </citation>
    <scope>NUCLEOTIDE SEQUENCE [LARGE SCALE GENOMIC DNA]</scope>
    <source>
        <strain evidence="3 4">DSM 8537</strain>
    </source>
</reference>
<dbReference type="GO" id="GO:0043190">
    <property type="term" value="C:ATP-binding cassette (ABC) transporter complex"/>
    <property type="evidence" value="ECO:0007669"/>
    <property type="project" value="InterPro"/>
</dbReference>
<sequence>MKRSYLLGTAFALPFMALAGAASADCGDLTIASMNWQSAELMANLDQFILNQGYGCNADIVVGDTVPSITSLIEKGQPEIVPEAWVDLMPEIVAAGKADGKIVELARSLSDGGQQGWFIPRYMLDEHPNLNKIEEILAHPELFPAPEDSSKGAVYNGPAGWGGTVVTTQLAKAFDIEGKGFTLVDTGSAAGLDGSMAKAYEQKGPWLGFYWAPTSMLGKYDMVAVDFGMPNDMDEWKRCTSVADCPDPKPNAFPVDNVFTLVSKKFADEADAGVIDYLTKRSWGNDTVNKMMAWMTDNQATGEDGAKEFLRTHEEMWTQWVSPEAAEKIKGAL</sequence>
<feature type="domain" description="ABC-type glycine betaine transport system substrate-binding" evidence="2">
    <location>
        <begin position="28"/>
        <end position="311"/>
    </location>
</feature>
<evidence type="ECO:0000313" key="4">
    <source>
        <dbReference type="Proteomes" id="UP000183635"/>
    </source>
</evidence>
<evidence type="ECO:0000256" key="1">
    <source>
        <dbReference type="SAM" id="SignalP"/>
    </source>
</evidence>
<feature type="signal peptide" evidence="1">
    <location>
        <begin position="1"/>
        <end position="24"/>
    </location>
</feature>
<protein>
    <submittedName>
        <fullName evidence="3">Glycine betaine/proline transport system substrate-binding protein</fullName>
    </submittedName>
</protein>
<dbReference type="CDD" id="cd13641">
    <property type="entry name" value="PBP2_HisX_like"/>
    <property type="match status" value="1"/>
</dbReference>
<dbReference type="InterPro" id="IPR007210">
    <property type="entry name" value="ABC_Gly_betaine_transp_sub-bd"/>
</dbReference>
<keyword evidence="1" id="KW-0732">Signal</keyword>
<proteinExistence type="predicted"/>